<dbReference type="InterPro" id="IPR017850">
    <property type="entry name" value="Alkaline_phosphatase_core_sf"/>
</dbReference>
<dbReference type="RefSeq" id="WP_115591866.1">
    <property type="nucleotide sequence ID" value="NZ_QRHA01000002.1"/>
</dbReference>
<dbReference type="InterPro" id="IPR052701">
    <property type="entry name" value="GAG_Ulvan_Degrading_Sulfatases"/>
</dbReference>
<dbReference type="GO" id="GO:0016787">
    <property type="term" value="F:hydrolase activity"/>
    <property type="evidence" value="ECO:0007669"/>
    <property type="project" value="UniProtKB-KW"/>
</dbReference>
<name>A0A3D8MCL7_9ALTE</name>
<comment type="caution">
    <text evidence="4">The sequence shown here is derived from an EMBL/GenBank/DDBJ whole genome shotgun (WGS) entry which is preliminary data.</text>
</comment>
<dbReference type="EMBL" id="QRHA01000002">
    <property type="protein sequence ID" value="RDV27980.1"/>
    <property type="molecule type" value="Genomic_DNA"/>
</dbReference>
<keyword evidence="5" id="KW-1185">Reference proteome</keyword>
<evidence type="ECO:0000256" key="2">
    <source>
        <dbReference type="ARBA" id="ARBA00022801"/>
    </source>
</evidence>
<accession>A0A3D8MCL7</accession>
<proteinExistence type="inferred from homology"/>
<dbReference type="InterPro" id="IPR000917">
    <property type="entry name" value="Sulfatase_N"/>
</dbReference>
<dbReference type="Proteomes" id="UP000256561">
    <property type="component" value="Unassembled WGS sequence"/>
</dbReference>
<dbReference type="AlphaFoldDB" id="A0A3D8MCL7"/>
<protein>
    <recommendedName>
        <fullName evidence="3">Sulfatase N-terminal domain-containing protein</fullName>
    </recommendedName>
</protein>
<feature type="domain" description="Sulfatase N-terminal" evidence="3">
    <location>
        <begin position="26"/>
        <end position="294"/>
    </location>
</feature>
<dbReference type="InterPro" id="IPR024607">
    <property type="entry name" value="Sulfatase_CS"/>
</dbReference>
<dbReference type="OrthoDB" id="9803751at2"/>
<reference evidence="5" key="1">
    <citation type="submission" date="2018-08" db="EMBL/GenBank/DDBJ databases">
        <authorList>
            <person name="Zhang J."/>
            <person name="Du Z.-J."/>
        </authorList>
    </citation>
    <scope>NUCLEOTIDE SEQUENCE [LARGE SCALE GENOMIC DNA]</scope>
    <source>
        <strain evidence="5">KCTC 52655</strain>
    </source>
</reference>
<dbReference type="PROSITE" id="PS00523">
    <property type="entry name" value="SULFATASE_1"/>
    <property type="match status" value="1"/>
</dbReference>
<dbReference type="Gene3D" id="3.40.720.10">
    <property type="entry name" value="Alkaline Phosphatase, subunit A"/>
    <property type="match status" value="1"/>
</dbReference>
<evidence type="ECO:0000256" key="1">
    <source>
        <dbReference type="ARBA" id="ARBA00008779"/>
    </source>
</evidence>
<gene>
    <name evidence="4" type="ORF">DXV75_03150</name>
</gene>
<dbReference type="Pfam" id="PF00884">
    <property type="entry name" value="Sulfatase"/>
    <property type="match status" value="1"/>
</dbReference>
<evidence type="ECO:0000259" key="3">
    <source>
        <dbReference type="Pfam" id="PF00884"/>
    </source>
</evidence>
<dbReference type="PANTHER" id="PTHR43751:SF1">
    <property type="entry name" value="SULFATASE ATSG-RELATED"/>
    <property type="match status" value="1"/>
</dbReference>
<keyword evidence="2" id="KW-0378">Hydrolase</keyword>
<dbReference type="SUPFAM" id="SSF53649">
    <property type="entry name" value="Alkaline phosphatase-like"/>
    <property type="match status" value="1"/>
</dbReference>
<evidence type="ECO:0000313" key="5">
    <source>
        <dbReference type="Proteomes" id="UP000256561"/>
    </source>
</evidence>
<dbReference type="PANTHER" id="PTHR43751">
    <property type="entry name" value="SULFATASE"/>
    <property type="match status" value="1"/>
</dbReference>
<comment type="similarity">
    <text evidence="1">Belongs to the sulfatase family.</text>
</comment>
<sequence>MKITVNLVCLIAGLVFCGQGKAQNLPNVLVFIADDLGYLDTEIAGSPDAITPNVRLLANQGLVFERAYVNSPSCAPSRAALFTGLRSQRNGVEENHDITRFDGVNHILTGFQSKGYEIAAFGKIRHGKLDGPDQWDHGIEHYGKTDFDVAELEEYLASRDASRPLLLMVGSRPPHVPWPPHSSFEPAKISLPVKSIDTPRTREIRSRYLQDVKNMDDQFGQALAAFEHHSEGDEIVLFTSDHGAQWPFAKWNLYETGTRVPMIVKWQGKVPAGQSTQALVSWIDIFPTLTELVGGGLENNIDGRSFADVLLNGKPQHRSQVFTTHTGDGNGKKAHNSYPMRAVVTERFKYIRNLHPEYVFSTHTVKNVFLDHNSYWPDWTQKAQSSATAASIVKAYLSRPAEELYDLVTDPYEQHNLAMEPDYTRVLLTLRGEIDNLMQASQDTGRVAGNPIRLVDCWRDGCQLTQTKPNEAND</sequence>
<dbReference type="CDD" id="cd16027">
    <property type="entry name" value="SGSH"/>
    <property type="match status" value="1"/>
</dbReference>
<evidence type="ECO:0000313" key="4">
    <source>
        <dbReference type="EMBL" id="RDV27980.1"/>
    </source>
</evidence>
<organism evidence="4 5">
    <name type="scientific">Alteromonas aestuariivivens</name>
    <dbReference type="NCBI Taxonomy" id="1938339"/>
    <lineage>
        <taxon>Bacteria</taxon>
        <taxon>Pseudomonadati</taxon>
        <taxon>Pseudomonadota</taxon>
        <taxon>Gammaproteobacteria</taxon>
        <taxon>Alteromonadales</taxon>
        <taxon>Alteromonadaceae</taxon>
        <taxon>Alteromonas/Salinimonas group</taxon>
        <taxon>Alteromonas</taxon>
    </lineage>
</organism>